<dbReference type="PANTHER" id="PTHR35605">
    <property type="entry name" value="ECP2 EFFECTOR PROTEIN DOMAIN-CONTAINING PROTEIN-RELATED"/>
    <property type="match status" value="1"/>
</dbReference>
<dbReference type="EMBL" id="JAGPXC010000005">
    <property type="protein sequence ID" value="KAH6653305.1"/>
    <property type="molecule type" value="Genomic_DNA"/>
</dbReference>
<evidence type="ECO:0000313" key="3">
    <source>
        <dbReference type="Proteomes" id="UP000758603"/>
    </source>
</evidence>
<comment type="caution">
    <text evidence="2">The sequence shown here is derived from an EMBL/GenBank/DDBJ whole genome shotgun (WGS) entry which is preliminary data.</text>
</comment>
<accession>A0A9P8UJD5</accession>
<dbReference type="OrthoDB" id="3552888at2759"/>
<sequence>MKTSIISAIPILCAVAGAMATPAAQNSSDSNPLPETTGLTDVNTTVLDAKIAEPDIYNTPALSEKRWNDQLIYFPGGWTDCHPYIFRSDNAPTEGITEGIKQLRAKGPHALCVANSGKPGHYNKRSRCERVACSGDAGIFLCNDLDVQIRRPCSEVADYVENLVQNCRLQVNPGWGGEIDYVHGHKAGPTGSGFQVMVMDDSC</sequence>
<dbReference type="Proteomes" id="UP000758603">
    <property type="component" value="Unassembled WGS sequence"/>
</dbReference>
<evidence type="ECO:0000313" key="2">
    <source>
        <dbReference type="EMBL" id="KAH6653305.1"/>
    </source>
</evidence>
<feature type="signal peptide" evidence="1">
    <location>
        <begin position="1"/>
        <end position="20"/>
    </location>
</feature>
<keyword evidence="3" id="KW-1185">Reference proteome</keyword>
<dbReference type="RefSeq" id="XP_045957582.1">
    <property type="nucleotide sequence ID" value="XM_046107536.1"/>
</dbReference>
<evidence type="ECO:0000256" key="1">
    <source>
        <dbReference type="SAM" id="SignalP"/>
    </source>
</evidence>
<dbReference type="AlphaFoldDB" id="A0A9P8UJD5"/>
<organism evidence="2 3">
    <name type="scientific">Truncatella angustata</name>
    <dbReference type="NCBI Taxonomy" id="152316"/>
    <lineage>
        <taxon>Eukaryota</taxon>
        <taxon>Fungi</taxon>
        <taxon>Dikarya</taxon>
        <taxon>Ascomycota</taxon>
        <taxon>Pezizomycotina</taxon>
        <taxon>Sordariomycetes</taxon>
        <taxon>Xylariomycetidae</taxon>
        <taxon>Amphisphaeriales</taxon>
        <taxon>Sporocadaceae</taxon>
        <taxon>Truncatella</taxon>
    </lineage>
</organism>
<reference evidence="2" key="1">
    <citation type="journal article" date="2021" name="Nat. Commun.">
        <title>Genetic determinants of endophytism in the Arabidopsis root mycobiome.</title>
        <authorList>
            <person name="Mesny F."/>
            <person name="Miyauchi S."/>
            <person name="Thiergart T."/>
            <person name="Pickel B."/>
            <person name="Atanasova L."/>
            <person name="Karlsson M."/>
            <person name="Huettel B."/>
            <person name="Barry K.W."/>
            <person name="Haridas S."/>
            <person name="Chen C."/>
            <person name="Bauer D."/>
            <person name="Andreopoulos W."/>
            <person name="Pangilinan J."/>
            <person name="LaButti K."/>
            <person name="Riley R."/>
            <person name="Lipzen A."/>
            <person name="Clum A."/>
            <person name="Drula E."/>
            <person name="Henrissat B."/>
            <person name="Kohler A."/>
            <person name="Grigoriev I.V."/>
            <person name="Martin F.M."/>
            <person name="Hacquard S."/>
        </authorList>
    </citation>
    <scope>NUCLEOTIDE SEQUENCE</scope>
    <source>
        <strain evidence="2">MPI-SDFR-AT-0073</strain>
    </source>
</reference>
<proteinExistence type="predicted"/>
<keyword evidence="1" id="KW-0732">Signal</keyword>
<protein>
    <submittedName>
        <fullName evidence="2">Uncharacterized protein</fullName>
    </submittedName>
</protein>
<dbReference type="GeneID" id="70136427"/>
<dbReference type="PANTHER" id="PTHR35605:SF1">
    <property type="entry name" value="ECP2 EFFECTOR PROTEIN DOMAIN-CONTAINING PROTEIN-RELATED"/>
    <property type="match status" value="1"/>
</dbReference>
<name>A0A9P8UJD5_9PEZI</name>
<feature type="chain" id="PRO_5040123604" evidence="1">
    <location>
        <begin position="21"/>
        <end position="203"/>
    </location>
</feature>
<gene>
    <name evidence="2" type="ORF">BKA67DRAFT_659933</name>
</gene>